<dbReference type="AlphaFoldDB" id="O59400"/>
<reference evidence="1 2" key="1">
    <citation type="journal article" date="1998" name="DNA Res.">
        <title>Complete sequence and gene organization of the genome of a hyper-thermophilic archaebacterium, Pyrococcus horikoshii OT3.</title>
        <authorList>
            <person name="Kawarabayasi Y."/>
            <person name="Sawada M."/>
            <person name="Horikawa H."/>
            <person name="Haikawa Y."/>
            <person name="Hino Y."/>
            <person name="Yamamoto S."/>
            <person name="Sekine M."/>
            <person name="Baba S."/>
            <person name="Kosugi H."/>
            <person name="Hosoyama A."/>
            <person name="Nagai Y."/>
            <person name="Sakai M."/>
            <person name="Ogura K."/>
            <person name="Otuka R."/>
            <person name="Nakazawa H."/>
            <person name="Takamiya M."/>
            <person name="Ohfuku Y."/>
            <person name="Funahashi T."/>
            <person name="Tanaka T."/>
            <person name="Kudoh Y."/>
            <person name="Yamazaki J."/>
            <person name="Kushida N."/>
            <person name="Oguchi A."/>
            <person name="Aoki K."/>
            <person name="Nakamura Y."/>
            <person name="Robb T.F."/>
            <person name="Horikoshi K."/>
            <person name="Masuchi Y."/>
            <person name="Shizuya H."/>
            <person name="Kikuchi H."/>
        </authorList>
    </citation>
    <scope>NUCLEOTIDE SEQUENCE [LARGE SCALE GENOMIC DNA]</scope>
    <source>
        <strain evidence="2">ATCC 700860 / DSM 12428 / JCM 9974 / NBRC 100139 / OT-3</strain>
    </source>
</reference>
<organism evidence="1 2">
    <name type="scientific">Pyrococcus horikoshii (strain ATCC 700860 / DSM 12428 / JCM 9974 / NBRC 100139 / OT-3)</name>
    <dbReference type="NCBI Taxonomy" id="70601"/>
    <lineage>
        <taxon>Archaea</taxon>
        <taxon>Methanobacteriati</taxon>
        <taxon>Methanobacteriota</taxon>
        <taxon>Thermococci</taxon>
        <taxon>Thermococcales</taxon>
        <taxon>Thermococcaceae</taxon>
        <taxon>Pyrococcus</taxon>
    </lineage>
</organism>
<sequence>MIKHWTCNDELVQLLPNSFYPLRMIMSKYCDSYSSNKIDVPSPLIIPYVYPFSLYDLKSLPIEAHLPQDITVLPFNPSMITLSTPLSIAFFAMSNFFLIPPLE</sequence>
<dbReference type="Proteomes" id="UP000000752">
    <property type="component" value="Chromosome"/>
</dbReference>
<name>O59400_PYRHO</name>
<dbReference type="PIR" id="H71179">
    <property type="entry name" value="H71179"/>
</dbReference>
<gene>
    <name evidence="1" type="ordered locus">PH1717</name>
</gene>
<dbReference type="EnsemblBacteria" id="BAA30831">
    <property type="protein sequence ID" value="BAA30831"/>
    <property type="gene ID" value="BAA30831"/>
</dbReference>
<evidence type="ECO:0000313" key="1">
    <source>
        <dbReference type="EMBL" id="BAA30831.1"/>
    </source>
</evidence>
<keyword evidence="2" id="KW-1185">Reference proteome</keyword>
<proteinExistence type="predicted"/>
<evidence type="ECO:0000313" key="2">
    <source>
        <dbReference type="Proteomes" id="UP000000752"/>
    </source>
</evidence>
<dbReference type="KEGG" id="pho:PH1717"/>
<accession>O59400</accession>
<protein>
    <submittedName>
        <fullName evidence="1">Uncharacterized protein</fullName>
    </submittedName>
</protein>
<dbReference type="EMBL" id="BA000001">
    <property type="protein sequence ID" value="BAA30831.1"/>
    <property type="molecule type" value="Genomic_DNA"/>
</dbReference>